<comment type="caution">
    <text evidence="1">The sequence shown here is derived from an EMBL/GenBank/DDBJ whole genome shotgun (WGS) entry which is preliminary data.</text>
</comment>
<evidence type="ECO:0000313" key="1">
    <source>
        <dbReference type="EMBL" id="GAV08358.1"/>
    </source>
</evidence>
<dbReference type="Proteomes" id="UP000186922">
    <property type="component" value="Unassembled WGS sequence"/>
</dbReference>
<gene>
    <name evidence="1" type="primary">RvY_18066-1</name>
    <name evidence="1" type="synonym">RvY_18066.1</name>
    <name evidence="1" type="ORF">RvY_18066</name>
</gene>
<dbReference type="EMBL" id="BDGG01000017">
    <property type="protein sequence ID" value="GAV08358.1"/>
    <property type="molecule type" value="Genomic_DNA"/>
</dbReference>
<dbReference type="PROSITE" id="PS51257">
    <property type="entry name" value="PROKAR_LIPOPROTEIN"/>
    <property type="match status" value="1"/>
</dbReference>
<sequence>MKRDMLGRTTRRQAKEFLLVPVSFASASCKLLDSTIASLAYVAVEILKDPLFCPSPAGALRCYTCRGSTSPAHAGQPGCGDPFDGNMQTVDCPTAADPVCVKKMGEAGVIGLAKAELDGTLNCAMKIQMDLTLSPVYAAVIAVILRPVA</sequence>
<evidence type="ECO:0000313" key="2">
    <source>
        <dbReference type="Proteomes" id="UP000186922"/>
    </source>
</evidence>
<proteinExistence type="predicted"/>
<keyword evidence="2" id="KW-1185">Reference proteome</keyword>
<protein>
    <submittedName>
        <fullName evidence="1">Uncharacterized protein</fullName>
    </submittedName>
</protein>
<organism evidence="1 2">
    <name type="scientific">Ramazzottius varieornatus</name>
    <name type="common">Water bear</name>
    <name type="synonym">Tardigrade</name>
    <dbReference type="NCBI Taxonomy" id="947166"/>
    <lineage>
        <taxon>Eukaryota</taxon>
        <taxon>Metazoa</taxon>
        <taxon>Ecdysozoa</taxon>
        <taxon>Tardigrada</taxon>
        <taxon>Eutardigrada</taxon>
        <taxon>Parachela</taxon>
        <taxon>Hypsibioidea</taxon>
        <taxon>Ramazzottiidae</taxon>
        <taxon>Ramazzottius</taxon>
    </lineage>
</organism>
<reference evidence="1 2" key="1">
    <citation type="journal article" date="2016" name="Nat. Commun.">
        <title>Extremotolerant tardigrade genome and improved radiotolerance of human cultured cells by tardigrade-unique protein.</title>
        <authorList>
            <person name="Hashimoto T."/>
            <person name="Horikawa D.D."/>
            <person name="Saito Y."/>
            <person name="Kuwahara H."/>
            <person name="Kozuka-Hata H."/>
            <person name="Shin-I T."/>
            <person name="Minakuchi Y."/>
            <person name="Ohishi K."/>
            <person name="Motoyama A."/>
            <person name="Aizu T."/>
            <person name="Enomoto A."/>
            <person name="Kondo K."/>
            <person name="Tanaka S."/>
            <person name="Hara Y."/>
            <person name="Koshikawa S."/>
            <person name="Sagara H."/>
            <person name="Miura T."/>
            <person name="Yokobori S."/>
            <person name="Miyagawa K."/>
            <person name="Suzuki Y."/>
            <person name="Kubo T."/>
            <person name="Oyama M."/>
            <person name="Kohara Y."/>
            <person name="Fujiyama A."/>
            <person name="Arakawa K."/>
            <person name="Katayama T."/>
            <person name="Toyoda A."/>
            <person name="Kunieda T."/>
        </authorList>
    </citation>
    <scope>NUCLEOTIDE SEQUENCE [LARGE SCALE GENOMIC DNA]</scope>
    <source>
        <strain evidence="1 2">YOKOZUNA-1</strain>
    </source>
</reference>
<dbReference type="AlphaFoldDB" id="A0A1D1W7Y6"/>
<accession>A0A1D1W7Y6</accession>
<name>A0A1D1W7Y6_RAMVA</name>